<evidence type="ECO:0000256" key="3">
    <source>
        <dbReference type="ARBA" id="ARBA00022737"/>
    </source>
</evidence>
<evidence type="ECO:0000256" key="4">
    <source>
        <dbReference type="ARBA" id="ARBA00023242"/>
    </source>
</evidence>
<feature type="region of interest" description="Disordered" evidence="7">
    <location>
        <begin position="909"/>
        <end position="933"/>
    </location>
</feature>
<feature type="repeat" description="WD" evidence="6">
    <location>
        <begin position="567"/>
        <end position="608"/>
    </location>
</feature>
<feature type="compositionally biased region" description="Basic residues" evidence="7">
    <location>
        <begin position="292"/>
        <end position="301"/>
    </location>
</feature>
<dbReference type="SUPFAM" id="SSF50978">
    <property type="entry name" value="WD40 repeat-like"/>
    <property type="match status" value="2"/>
</dbReference>
<dbReference type="Gene3D" id="2.130.10.10">
    <property type="entry name" value="YVTN repeat-like/Quinoprotein amine dehydrogenase"/>
    <property type="match status" value="5"/>
</dbReference>
<evidence type="ECO:0000256" key="2">
    <source>
        <dbReference type="ARBA" id="ARBA00022574"/>
    </source>
</evidence>
<dbReference type="CDD" id="cd00200">
    <property type="entry name" value="WD40"/>
    <property type="match status" value="2"/>
</dbReference>
<sequence>MVKAYLRYEQAAVVGLVASAEANVCFDHSGKLLLAGSLEHLMVWNVRQGRLLHALAPSSSSSSSSAAKPAVTYIACMPSSISLVAAGYGDGSVRIWNIIDGSCETTLNGHKKAITALCYNTVGALLASGSKDTDIIIWDAIGEAGLFRLRGHKDQVTDVRFLEKRKRLVSCSKDTFLRVWDLDTKHCIQTVVGHRTEIWSLDVNPSETLLVTGSSDLELRVYSVDDELGAETTSSMAKSDVLKHFGDLKRQSTDRVMTVRFNRSGSLMGCQVAGKMLEIYKIRDELESLKQVKKRNRRRREKDKSKQETPEKESSFKEGEKDLKDGILASDMFHLLQVVRVKQKARSFSFSPAIGRKGQLLATIGISLHNNSLEVYDLTEGSFTSAHMIDLPGHRSDVRSLTLSHDNTLLMSTSHNSVKIWNPITGSCLRTIEAGYGLSGLFVPGNGYAIVGTKAGKLEIFDIGASERVNEVEAHEGAIWSVTPSPAGQGFVSGSADHDVKFWDFELVQDTKNGTKTLNITNVRTLKMSEDVLSVRFSPDAKYIAVALLDSTIKVFFADSLKFFLSLYGHKLPVLCMDISSDAALLASGSADKNIKIWGLDFGDCHRSLFAHADSVMAVQFVRNTHYLFSVGKDCMVKYWDTDKFELLLTLEGHHAEVWCLAISSLGDFLVTGSHDRSIRRWDRTEEPFFIEEEREKRLEALFDAGQDSTTSVNELPNGEIPEEGAVGLAGKQTQETVTAADSIIEALDLAESESERLHLHEANKEKSVFQSNVLMLGLTPSAYVLRALSNVRASDLEQALLALPFTDALKVMTYLKDWMIEGSQVELVCRVAILLLHLHHSQMVATVSCRSILTSLHEVLQRGVKKLKDTIGFNLAAMGQLQELLSSRSDATFKDSRAKVLAIREKLTKKVDKRPDQSHQPSKKRKKRKEAA</sequence>
<feature type="compositionally biased region" description="Basic and acidic residues" evidence="7">
    <location>
        <begin position="909"/>
        <end position="918"/>
    </location>
</feature>
<protein>
    <recommendedName>
        <fullName evidence="8">Small-subunit processome Utp12 domain-containing protein</fullName>
    </recommendedName>
</protein>
<keyword evidence="4" id="KW-0539">Nucleus</keyword>
<dbReference type="InterPro" id="IPR020472">
    <property type="entry name" value="WD40_PAC1"/>
</dbReference>
<dbReference type="Pfam" id="PF04003">
    <property type="entry name" value="Utp12"/>
    <property type="match status" value="1"/>
</dbReference>
<evidence type="ECO:0000256" key="5">
    <source>
        <dbReference type="ARBA" id="ARBA00038229"/>
    </source>
</evidence>
<feature type="domain" description="Small-subunit processome Utp12" evidence="8">
    <location>
        <begin position="782"/>
        <end position="882"/>
    </location>
</feature>
<dbReference type="FunFam" id="2.130.10.10:FF:000157">
    <property type="entry name" value="WD repeat domain 3"/>
    <property type="match status" value="1"/>
</dbReference>
<dbReference type="InterPro" id="IPR007148">
    <property type="entry name" value="SSU_processome_Utp12"/>
</dbReference>
<dbReference type="Pfam" id="PF25172">
    <property type="entry name" value="Beta-prop_WDR3_2nd"/>
    <property type="match status" value="1"/>
</dbReference>
<keyword evidence="2 6" id="KW-0853">WD repeat</keyword>
<feature type="repeat" description="WD" evidence="6">
    <location>
        <begin position="472"/>
        <end position="506"/>
    </location>
</feature>
<proteinExistence type="inferred from homology"/>
<dbReference type="PRINTS" id="PR00320">
    <property type="entry name" value="GPROTEINBRPT"/>
</dbReference>
<evidence type="ECO:0000256" key="1">
    <source>
        <dbReference type="ARBA" id="ARBA00004604"/>
    </source>
</evidence>
<reference evidence="9 10" key="1">
    <citation type="submission" date="2021-01" db="EMBL/GenBank/DDBJ databases">
        <title>Adiantum capillus-veneris genome.</title>
        <authorList>
            <person name="Fang Y."/>
            <person name="Liao Q."/>
        </authorList>
    </citation>
    <scope>NUCLEOTIDE SEQUENCE [LARGE SCALE GENOMIC DNA]</scope>
    <source>
        <strain evidence="9">H3</strain>
        <tissue evidence="9">Leaf</tissue>
    </source>
</reference>
<dbReference type="PANTHER" id="PTHR19853">
    <property type="entry name" value="WD REPEAT CONTAINING PROTEIN 3 WDR3"/>
    <property type="match status" value="1"/>
</dbReference>
<dbReference type="InterPro" id="IPR001680">
    <property type="entry name" value="WD40_rpt"/>
</dbReference>
<accession>A0A9D4V7C3</accession>
<dbReference type="Pfam" id="PF25173">
    <property type="entry name" value="Beta-prop_WDR3_1st"/>
    <property type="match status" value="1"/>
</dbReference>
<dbReference type="GO" id="GO:0032040">
    <property type="term" value="C:small-subunit processome"/>
    <property type="evidence" value="ECO:0007669"/>
    <property type="project" value="TreeGrafter"/>
</dbReference>
<comment type="caution">
    <text evidence="9">The sequence shown here is derived from an EMBL/GenBank/DDBJ whole genome shotgun (WGS) entry which is preliminary data.</text>
</comment>
<feature type="repeat" description="WD" evidence="6">
    <location>
        <begin position="609"/>
        <end position="650"/>
    </location>
</feature>
<dbReference type="FunFam" id="2.130.10.10:FF:000178">
    <property type="entry name" value="WD repeat domain 3"/>
    <property type="match status" value="1"/>
</dbReference>
<evidence type="ECO:0000259" key="8">
    <source>
        <dbReference type="Pfam" id="PF04003"/>
    </source>
</evidence>
<dbReference type="InterPro" id="IPR019775">
    <property type="entry name" value="WD40_repeat_CS"/>
</dbReference>
<dbReference type="PROSITE" id="PS50082">
    <property type="entry name" value="WD_REPEATS_2"/>
    <property type="match status" value="8"/>
</dbReference>
<dbReference type="InterPro" id="IPR015943">
    <property type="entry name" value="WD40/YVTN_repeat-like_dom_sf"/>
</dbReference>
<dbReference type="InterPro" id="IPR036322">
    <property type="entry name" value="WD40_repeat_dom_sf"/>
</dbReference>
<name>A0A9D4V7C3_ADICA</name>
<dbReference type="GO" id="GO:0030490">
    <property type="term" value="P:maturation of SSU-rRNA"/>
    <property type="evidence" value="ECO:0007669"/>
    <property type="project" value="TreeGrafter"/>
</dbReference>
<keyword evidence="10" id="KW-1185">Reference proteome</keyword>
<dbReference type="PROSITE" id="PS50294">
    <property type="entry name" value="WD_REPEATS_REGION"/>
    <property type="match status" value="7"/>
</dbReference>
<dbReference type="SMART" id="SM00320">
    <property type="entry name" value="WD40"/>
    <property type="match status" value="12"/>
</dbReference>
<dbReference type="Proteomes" id="UP000886520">
    <property type="component" value="Chromosome 5"/>
</dbReference>
<evidence type="ECO:0000256" key="6">
    <source>
        <dbReference type="PROSITE-ProRule" id="PRU00221"/>
    </source>
</evidence>
<dbReference type="InterPro" id="IPR051570">
    <property type="entry name" value="TBC1_cilium_biogenesis"/>
</dbReference>
<dbReference type="OrthoDB" id="407922at2759"/>
<feature type="repeat" description="WD" evidence="6">
    <location>
        <begin position="107"/>
        <end position="139"/>
    </location>
</feature>
<organism evidence="9 10">
    <name type="scientific">Adiantum capillus-veneris</name>
    <name type="common">Maidenhair fern</name>
    <dbReference type="NCBI Taxonomy" id="13818"/>
    <lineage>
        <taxon>Eukaryota</taxon>
        <taxon>Viridiplantae</taxon>
        <taxon>Streptophyta</taxon>
        <taxon>Embryophyta</taxon>
        <taxon>Tracheophyta</taxon>
        <taxon>Polypodiopsida</taxon>
        <taxon>Polypodiidae</taxon>
        <taxon>Polypodiales</taxon>
        <taxon>Pteridineae</taxon>
        <taxon>Pteridaceae</taxon>
        <taxon>Vittarioideae</taxon>
        <taxon>Adiantum</taxon>
    </lineage>
</organism>
<evidence type="ECO:0000313" key="9">
    <source>
        <dbReference type="EMBL" id="KAI5080292.1"/>
    </source>
</evidence>
<feature type="repeat" description="WD" evidence="6">
    <location>
        <begin position="191"/>
        <end position="232"/>
    </location>
</feature>
<gene>
    <name evidence="9" type="ORF">GOP47_0005771</name>
</gene>
<feature type="repeat" description="WD" evidence="6">
    <location>
        <begin position="391"/>
        <end position="431"/>
    </location>
</feature>
<feature type="repeat" description="WD" evidence="6">
    <location>
        <begin position="149"/>
        <end position="190"/>
    </location>
</feature>
<dbReference type="PANTHER" id="PTHR19853:SF0">
    <property type="entry name" value="WD REPEAT-CONTAINING PROTEIN 3"/>
    <property type="match status" value="1"/>
</dbReference>
<feature type="compositionally biased region" description="Basic residues" evidence="7">
    <location>
        <begin position="922"/>
        <end position="933"/>
    </location>
</feature>
<comment type="subcellular location">
    <subcellularLocation>
        <location evidence="1">Nucleus</location>
        <location evidence="1">Nucleolus</location>
    </subcellularLocation>
</comment>
<keyword evidence="3" id="KW-0677">Repeat</keyword>
<evidence type="ECO:0000256" key="7">
    <source>
        <dbReference type="SAM" id="MobiDB-lite"/>
    </source>
</evidence>
<dbReference type="GO" id="GO:0030515">
    <property type="term" value="F:snoRNA binding"/>
    <property type="evidence" value="ECO:0007669"/>
    <property type="project" value="TreeGrafter"/>
</dbReference>
<dbReference type="EMBL" id="JABFUD020000005">
    <property type="protein sequence ID" value="KAI5080292.1"/>
    <property type="molecule type" value="Genomic_DNA"/>
</dbReference>
<dbReference type="AlphaFoldDB" id="A0A9D4V7C3"/>
<evidence type="ECO:0000313" key="10">
    <source>
        <dbReference type="Proteomes" id="UP000886520"/>
    </source>
</evidence>
<feature type="compositionally biased region" description="Basic and acidic residues" evidence="7">
    <location>
        <begin position="302"/>
        <end position="320"/>
    </location>
</feature>
<dbReference type="GO" id="GO:0034388">
    <property type="term" value="C:Pwp2p-containing subcomplex of 90S preribosome"/>
    <property type="evidence" value="ECO:0007669"/>
    <property type="project" value="TreeGrafter"/>
</dbReference>
<feature type="repeat" description="WD" evidence="6">
    <location>
        <begin position="651"/>
        <end position="683"/>
    </location>
</feature>
<feature type="region of interest" description="Disordered" evidence="7">
    <location>
        <begin position="292"/>
        <end position="320"/>
    </location>
</feature>
<dbReference type="PROSITE" id="PS00678">
    <property type="entry name" value="WD_REPEATS_1"/>
    <property type="match status" value="1"/>
</dbReference>
<comment type="similarity">
    <text evidence="5">Belongs to the WD repeat WDR3/UTP12 family.</text>
</comment>